<dbReference type="Pfam" id="PF05199">
    <property type="entry name" value="GMC_oxred_C"/>
    <property type="match status" value="1"/>
</dbReference>
<accession>A0ABW3KAH8</accession>
<dbReference type="PANTHER" id="PTHR42784">
    <property type="entry name" value="PYRANOSE 2-OXIDASE"/>
    <property type="match status" value="1"/>
</dbReference>
<keyword evidence="3" id="KW-0285">Flavoprotein</keyword>
<keyword evidence="8" id="KW-1185">Reference proteome</keyword>
<reference evidence="8" key="1">
    <citation type="journal article" date="2019" name="Int. J. Syst. Evol. Microbiol.">
        <title>The Global Catalogue of Microorganisms (GCM) 10K type strain sequencing project: providing services to taxonomists for standard genome sequencing and annotation.</title>
        <authorList>
            <consortium name="The Broad Institute Genomics Platform"/>
            <consortium name="The Broad Institute Genome Sequencing Center for Infectious Disease"/>
            <person name="Wu L."/>
            <person name="Ma J."/>
        </authorList>
    </citation>
    <scope>NUCLEOTIDE SEQUENCE [LARGE SCALE GENOMIC DNA]</scope>
    <source>
        <strain evidence="8">CCUG 58938</strain>
    </source>
</reference>
<protein>
    <submittedName>
        <fullName evidence="7">GMC oxidoreductase</fullName>
    </submittedName>
</protein>
<comment type="cofactor">
    <cofactor evidence="1">
        <name>FAD</name>
        <dbReference type="ChEBI" id="CHEBI:57692"/>
    </cofactor>
</comment>
<dbReference type="EMBL" id="JBHTKA010000015">
    <property type="protein sequence ID" value="MFD1003154.1"/>
    <property type="molecule type" value="Genomic_DNA"/>
</dbReference>
<dbReference type="InterPro" id="IPR007867">
    <property type="entry name" value="GMC_OxRtase_C"/>
</dbReference>
<dbReference type="Gene3D" id="3.50.50.60">
    <property type="entry name" value="FAD/NAD(P)-binding domain"/>
    <property type="match status" value="2"/>
</dbReference>
<feature type="domain" description="Glucose-methanol-choline oxidoreductase C-terminal" evidence="6">
    <location>
        <begin position="411"/>
        <end position="469"/>
    </location>
</feature>
<dbReference type="PANTHER" id="PTHR42784:SF1">
    <property type="entry name" value="PYRANOSE 2-OXIDASE"/>
    <property type="match status" value="1"/>
</dbReference>
<keyword evidence="4" id="KW-0274">FAD</keyword>
<dbReference type="InterPro" id="IPR036188">
    <property type="entry name" value="FAD/NAD-bd_sf"/>
</dbReference>
<dbReference type="Proteomes" id="UP001597112">
    <property type="component" value="Unassembled WGS sequence"/>
</dbReference>
<evidence type="ECO:0000313" key="7">
    <source>
        <dbReference type="EMBL" id="MFD1003154.1"/>
    </source>
</evidence>
<proteinExistence type="inferred from homology"/>
<evidence type="ECO:0000256" key="1">
    <source>
        <dbReference type="ARBA" id="ARBA00001974"/>
    </source>
</evidence>
<evidence type="ECO:0000259" key="6">
    <source>
        <dbReference type="Pfam" id="PF05199"/>
    </source>
</evidence>
<evidence type="ECO:0000256" key="5">
    <source>
        <dbReference type="ARBA" id="ARBA00023002"/>
    </source>
</evidence>
<comment type="similarity">
    <text evidence="2">Belongs to the GMC oxidoreductase family.</text>
</comment>
<evidence type="ECO:0000256" key="4">
    <source>
        <dbReference type="ARBA" id="ARBA00022827"/>
    </source>
</evidence>
<name>A0ABW3KAH8_9BACT</name>
<dbReference type="RefSeq" id="WP_377585420.1">
    <property type="nucleotide sequence ID" value="NZ_JBHTKA010000015.1"/>
</dbReference>
<gene>
    <name evidence="7" type="ORF">ACFQ21_27765</name>
</gene>
<evidence type="ECO:0000313" key="8">
    <source>
        <dbReference type="Proteomes" id="UP001597112"/>
    </source>
</evidence>
<comment type="caution">
    <text evidence="7">The sequence shown here is derived from an EMBL/GenBank/DDBJ whole genome shotgun (WGS) entry which is preliminary data.</text>
</comment>
<organism evidence="7 8">
    <name type="scientific">Ohtaekwangia kribbensis</name>
    <dbReference type="NCBI Taxonomy" id="688913"/>
    <lineage>
        <taxon>Bacteria</taxon>
        <taxon>Pseudomonadati</taxon>
        <taxon>Bacteroidota</taxon>
        <taxon>Cytophagia</taxon>
        <taxon>Cytophagales</taxon>
        <taxon>Fulvivirgaceae</taxon>
        <taxon>Ohtaekwangia</taxon>
    </lineage>
</organism>
<evidence type="ECO:0000256" key="2">
    <source>
        <dbReference type="ARBA" id="ARBA00010790"/>
    </source>
</evidence>
<evidence type="ECO:0000256" key="3">
    <source>
        <dbReference type="ARBA" id="ARBA00022630"/>
    </source>
</evidence>
<keyword evidence="5" id="KW-0560">Oxidoreductase</keyword>
<dbReference type="SUPFAM" id="SSF51905">
    <property type="entry name" value="FAD/NAD(P)-binding domain"/>
    <property type="match status" value="1"/>
</dbReference>
<dbReference type="InterPro" id="IPR051473">
    <property type="entry name" value="P2Ox-like"/>
</dbReference>
<sequence>MHYNLILVGTGFASSFFLKKFLEKSSQNIRVLVLERGEFIPHQKRLQDARSRPLGKVSYVSGGNGGNTFRNNTPEKSWIFDPSFGGSSNCWTGCTPRFMPNDFEMKSKYNVGEDWPLTYSDIELYYCEVEDIMSTSGPDITPYPMSRKYPQPAHELSTVDKVLQKAYGDQYISQPTARSSISNKRNKCCTSAICHLCPVEAKFTIENGLKNIVYSDPRVEIIYQAQVIQVDTQNNIATGVQYRHNNQDKKATADLVALGANAIFNAHILLNSGDTNVHTGRNLSEQVGYYGYFDLKDFQNVGGSSIITANGFMLYDGAFRKERAACIIESHNDVFIRHEAGKWRNIAKFKFVFEDIPQADNRVERSADPLIPAVTYKAHSDYVVKGYDYLKNNIGKIFGSLPIENIYLDDKYQPSEAHILGTARMGNDAATGVVDKDLRHHQYRNLLVLGGSAFPTITPSNPTITLAALSLRAADKLVQS</sequence>